<dbReference type="AlphaFoldDB" id="A0AAW2XVM6"/>
<accession>A0AAW2XVM6</accession>
<name>A0AAW2XVM6_9LAMI</name>
<dbReference type="EMBL" id="JACGWN010000002">
    <property type="protein sequence ID" value="KAL0458043.1"/>
    <property type="molecule type" value="Genomic_DNA"/>
</dbReference>
<feature type="region of interest" description="Disordered" evidence="1">
    <location>
        <begin position="1"/>
        <end position="44"/>
    </location>
</feature>
<feature type="compositionally biased region" description="Basic and acidic residues" evidence="1">
    <location>
        <begin position="10"/>
        <end position="44"/>
    </location>
</feature>
<evidence type="ECO:0000256" key="1">
    <source>
        <dbReference type="SAM" id="MobiDB-lite"/>
    </source>
</evidence>
<reference evidence="2" key="1">
    <citation type="submission" date="2020-06" db="EMBL/GenBank/DDBJ databases">
        <authorList>
            <person name="Li T."/>
            <person name="Hu X."/>
            <person name="Zhang T."/>
            <person name="Song X."/>
            <person name="Zhang H."/>
            <person name="Dai N."/>
            <person name="Sheng W."/>
            <person name="Hou X."/>
            <person name="Wei L."/>
        </authorList>
    </citation>
    <scope>NUCLEOTIDE SEQUENCE</scope>
    <source>
        <strain evidence="2">KEN1</strain>
        <tissue evidence="2">Leaf</tissue>
    </source>
</reference>
<sequence length="70" mass="8038">MEVESQGMAKAEELLKGRVPEFSEVGSSDREKTRREPAMSKAEVDNVGRKIEQLGRQIEELKKRWELVAH</sequence>
<organism evidence="2">
    <name type="scientific">Sesamum latifolium</name>
    <dbReference type="NCBI Taxonomy" id="2727402"/>
    <lineage>
        <taxon>Eukaryota</taxon>
        <taxon>Viridiplantae</taxon>
        <taxon>Streptophyta</taxon>
        <taxon>Embryophyta</taxon>
        <taxon>Tracheophyta</taxon>
        <taxon>Spermatophyta</taxon>
        <taxon>Magnoliopsida</taxon>
        <taxon>eudicotyledons</taxon>
        <taxon>Gunneridae</taxon>
        <taxon>Pentapetalae</taxon>
        <taxon>asterids</taxon>
        <taxon>lamiids</taxon>
        <taxon>Lamiales</taxon>
        <taxon>Pedaliaceae</taxon>
        <taxon>Sesamum</taxon>
    </lineage>
</organism>
<comment type="caution">
    <text evidence="2">The sequence shown here is derived from an EMBL/GenBank/DDBJ whole genome shotgun (WGS) entry which is preliminary data.</text>
</comment>
<evidence type="ECO:0000313" key="2">
    <source>
        <dbReference type="EMBL" id="KAL0458043.1"/>
    </source>
</evidence>
<proteinExistence type="predicted"/>
<reference evidence="2" key="2">
    <citation type="journal article" date="2024" name="Plant">
        <title>Genomic evolution and insights into agronomic trait innovations of Sesamum species.</title>
        <authorList>
            <person name="Miao H."/>
            <person name="Wang L."/>
            <person name="Qu L."/>
            <person name="Liu H."/>
            <person name="Sun Y."/>
            <person name="Le M."/>
            <person name="Wang Q."/>
            <person name="Wei S."/>
            <person name="Zheng Y."/>
            <person name="Lin W."/>
            <person name="Duan Y."/>
            <person name="Cao H."/>
            <person name="Xiong S."/>
            <person name="Wang X."/>
            <person name="Wei L."/>
            <person name="Li C."/>
            <person name="Ma Q."/>
            <person name="Ju M."/>
            <person name="Zhao R."/>
            <person name="Li G."/>
            <person name="Mu C."/>
            <person name="Tian Q."/>
            <person name="Mei H."/>
            <person name="Zhang T."/>
            <person name="Gao T."/>
            <person name="Zhang H."/>
        </authorList>
    </citation>
    <scope>NUCLEOTIDE SEQUENCE</scope>
    <source>
        <strain evidence="2">KEN1</strain>
    </source>
</reference>
<protein>
    <submittedName>
        <fullName evidence="2">Uncharacterized protein</fullName>
    </submittedName>
</protein>
<gene>
    <name evidence="2" type="ORF">Slati_0431500</name>
</gene>